<dbReference type="GO" id="GO:0006260">
    <property type="term" value="P:DNA replication"/>
    <property type="evidence" value="ECO:0007669"/>
    <property type="project" value="UniProtKB-UniRule"/>
</dbReference>
<keyword evidence="3" id="KW-0132">Cell division</keyword>
<comment type="subcellular location">
    <subcellularLocation>
        <location evidence="3">Cytoplasm</location>
    </subcellularLocation>
    <text evidence="3">Associated with two foci at the outer edges of the nucleoid region in young cells, and at four foci within both cell halves in older cells.</text>
</comment>
<dbReference type="GO" id="GO:0007059">
    <property type="term" value="P:chromosome segregation"/>
    <property type="evidence" value="ECO:0007669"/>
    <property type="project" value="UniProtKB-UniRule"/>
</dbReference>
<dbReference type="InterPro" id="IPR003768">
    <property type="entry name" value="ScpA"/>
</dbReference>
<keyword evidence="3" id="KW-0131">Cell cycle</keyword>
<comment type="subunit">
    <text evidence="3">Component of a cohesin-like complex composed of ScpA, ScpB and the Smc homodimer, in which ScpA and ScpB bind to the head domain of Smc. The presence of the three proteins is required for the association of the complex with DNA.</text>
</comment>
<dbReference type="Gene3D" id="1.10.10.580">
    <property type="entry name" value="Structural maintenance of chromosome 1. Chain E"/>
    <property type="match status" value="1"/>
</dbReference>
<dbReference type="RefSeq" id="WP_129424915.1">
    <property type="nucleotide sequence ID" value="NZ_SDPW01000001.1"/>
</dbReference>
<sequence>MSYRVRTDSFEGPFDLLLYLVSRQKVDIGAINITEIADQYLAEVARLQNLDLDVASDFLLVASTLLEIKADSLLPREQMQLDDDIAELAPSEARDLLVDRLLEYKQFKNAAAALHERFVMEGRMHPRPFGPDASFLELMPDFLRDVSLDSLALLAAQALARREVFLLESEHIAAKPIPVEVHVRAIHQRIKNLGHLRFSQLVTPETPKPLVVVTFLAVLELYKRSMVTVQQSELFGDIDIDYIEGSGELLLDGEDALTSVGEE</sequence>
<reference evidence="4 5" key="1">
    <citation type="submission" date="2019-01" db="EMBL/GenBank/DDBJ databases">
        <title>Senegalimassilia sp. nov. KGMB04484 isolated human feces.</title>
        <authorList>
            <person name="Han K.-I."/>
            <person name="Kim J.-S."/>
            <person name="Lee K.C."/>
            <person name="Suh M.K."/>
            <person name="Eom M.K."/>
            <person name="Lee J.H."/>
            <person name="Park S.-H."/>
            <person name="Kang S.W."/>
            <person name="Park J.-E."/>
            <person name="Oh B.S."/>
            <person name="Yu S.Y."/>
            <person name="Choi S.-H."/>
            <person name="Lee D.H."/>
            <person name="Yoon H."/>
            <person name="Kim B.-Y."/>
            <person name="Lee J.H."/>
            <person name="Lee J.-S."/>
        </authorList>
    </citation>
    <scope>NUCLEOTIDE SEQUENCE [LARGE SCALE GENOMIC DNA]</scope>
    <source>
        <strain evidence="4 5">KGMB04484</strain>
    </source>
</reference>
<dbReference type="EMBL" id="SDPW01000001">
    <property type="protein sequence ID" value="RXZ54492.1"/>
    <property type="molecule type" value="Genomic_DNA"/>
</dbReference>
<dbReference type="Pfam" id="PF02616">
    <property type="entry name" value="SMC_ScpA"/>
    <property type="match status" value="1"/>
</dbReference>
<keyword evidence="1 3" id="KW-0159">Chromosome partition</keyword>
<dbReference type="OrthoDB" id="9811016at2"/>
<dbReference type="AlphaFoldDB" id="A0A4Q2K552"/>
<organism evidence="4 5">
    <name type="scientific">Senegalimassilia faecalis</name>
    <dbReference type="NCBI Taxonomy" id="2509433"/>
    <lineage>
        <taxon>Bacteria</taxon>
        <taxon>Bacillati</taxon>
        <taxon>Actinomycetota</taxon>
        <taxon>Coriobacteriia</taxon>
        <taxon>Coriobacteriales</taxon>
        <taxon>Coriobacteriaceae</taxon>
        <taxon>Senegalimassilia</taxon>
    </lineage>
</organism>
<dbReference type="GO" id="GO:0005737">
    <property type="term" value="C:cytoplasm"/>
    <property type="evidence" value="ECO:0007669"/>
    <property type="project" value="UniProtKB-SubCell"/>
</dbReference>
<dbReference type="PANTHER" id="PTHR33969">
    <property type="entry name" value="SEGREGATION AND CONDENSATION PROTEIN A"/>
    <property type="match status" value="1"/>
</dbReference>
<evidence type="ECO:0000313" key="4">
    <source>
        <dbReference type="EMBL" id="RXZ54492.1"/>
    </source>
</evidence>
<dbReference type="Proteomes" id="UP000293345">
    <property type="component" value="Unassembled WGS sequence"/>
</dbReference>
<dbReference type="GO" id="GO:0051301">
    <property type="term" value="P:cell division"/>
    <property type="evidence" value="ECO:0007669"/>
    <property type="project" value="UniProtKB-KW"/>
</dbReference>
<keyword evidence="3" id="KW-0963">Cytoplasm</keyword>
<evidence type="ECO:0000313" key="5">
    <source>
        <dbReference type="Proteomes" id="UP000293345"/>
    </source>
</evidence>
<dbReference type="InterPro" id="IPR023093">
    <property type="entry name" value="ScpA-like_C"/>
</dbReference>
<accession>A0A4Q2K552</accession>
<evidence type="ECO:0000256" key="2">
    <source>
        <dbReference type="ARBA" id="ARBA00044777"/>
    </source>
</evidence>
<name>A0A4Q2K552_9ACTN</name>
<gene>
    <name evidence="3" type="primary">scpA</name>
    <name evidence="4" type="ORF">ET524_08380</name>
</gene>
<keyword evidence="5" id="KW-1185">Reference proteome</keyword>
<evidence type="ECO:0000256" key="1">
    <source>
        <dbReference type="ARBA" id="ARBA00022829"/>
    </source>
</evidence>
<dbReference type="PANTHER" id="PTHR33969:SF2">
    <property type="entry name" value="SEGREGATION AND CONDENSATION PROTEIN A"/>
    <property type="match status" value="1"/>
</dbReference>
<dbReference type="HAMAP" id="MF_01805">
    <property type="entry name" value="ScpA"/>
    <property type="match status" value="1"/>
</dbReference>
<comment type="function">
    <text evidence="3">Participates in chromosomal partition during cell division. May act via the formation of a condensin-like complex containing Smc and ScpB that pull DNA away from mid-cell into both cell halves.</text>
</comment>
<protein>
    <recommendedName>
        <fullName evidence="2 3">Segregation and condensation protein A</fullName>
    </recommendedName>
</protein>
<proteinExistence type="inferred from homology"/>
<comment type="caution">
    <text evidence="4">The sequence shown here is derived from an EMBL/GenBank/DDBJ whole genome shotgun (WGS) entry which is preliminary data.</text>
</comment>
<comment type="similarity">
    <text evidence="3">Belongs to the ScpA family.</text>
</comment>
<dbReference type="Gene3D" id="6.10.250.2410">
    <property type="match status" value="1"/>
</dbReference>
<evidence type="ECO:0000256" key="3">
    <source>
        <dbReference type="HAMAP-Rule" id="MF_01805"/>
    </source>
</evidence>